<evidence type="ECO:0000313" key="5">
    <source>
        <dbReference type="Proteomes" id="UP000037069"/>
    </source>
</evidence>
<proteinExistence type="predicted"/>
<evidence type="ECO:0000313" key="4">
    <source>
        <dbReference type="EMBL" id="KNC26708.1"/>
    </source>
</evidence>
<dbReference type="PANTHER" id="PTHR10334">
    <property type="entry name" value="CYSTEINE-RICH SECRETORY PROTEIN-RELATED"/>
    <property type="match status" value="1"/>
</dbReference>
<dbReference type="OMA" id="NMESGRY"/>
<dbReference type="Pfam" id="PF00188">
    <property type="entry name" value="CAP"/>
    <property type="match status" value="2"/>
</dbReference>
<gene>
    <name evidence="4" type="ORF">FF38_11358</name>
</gene>
<dbReference type="InterPro" id="IPR035940">
    <property type="entry name" value="CAP_sf"/>
</dbReference>
<dbReference type="EMBL" id="JRES01000960">
    <property type="protein sequence ID" value="KNC26708.1"/>
    <property type="molecule type" value="Genomic_DNA"/>
</dbReference>
<name>A0A0L0C2Y0_LUCCU</name>
<sequence>MATVLWDEDLEYLGRLNLHTCKLDHDDCNHTFKYRNVGQNLCAISKFKTEEVDIKNIIDEAVTMWFDEYKLINKSFVEKFSGEGNFESYGHFLEIAVERNTYIGCAIMRFTRADHPEFHIFHVVCNYSSTYAVGAPVYKAGEPASDCKSGKNSKYPALCSEKEEDFHERCEADAKIIDLRSHRKFILHEHNKRRNFIAAGKLPGYYPAGKMATLQWDDELAFLAEMNIKTCVVEHDDCKNSYRFRNIGQNLVGIDRPNNVAVDIQEVIQRGMALWFGEHTLIDSNYIANFKVDRDFEQYGHFAEFVLDRNTHVGCAMLRYTHPVYKFLHIYNTACNYASIYALDVPVYRVGKPASMCTTGNNPKYPALCSINEPFNPNYTLDD</sequence>
<evidence type="ECO:0000256" key="1">
    <source>
        <dbReference type="ARBA" id="ARBA00004613"/>
    </source>
</evidence>
<evidence type="ECO:0000256" key="2">
    <source>
        <dbReference type="ARBA" id="ARBA00022525"/>
    </source>
</evidence>
<reference evidence="4 5" key="1">
    <citation type="journal article" date="2015" name="Nat. Commun.">
        <title>Lucilia cuprina genome unlocks parasitic fly biology to underpin future interventions.</title>
        <authorList>
            <person name="Anstead C.A."/>
            <person name="Korhonen P.K."/>
            <person name="Young N.D."/>
            <person name="Hall R.S."/>
            <person name="Jex A.R."/>
            <person name="Murali S.C."/>
            <person name="Hughes D.S."/>
            <person name="Lee S.F."/>
            <person name="Perry T."/>
            <person name="Stroehlein A.J."/>
            <person name="Ansell B.R."/>
            <person name="Breugelmans B."/>
            <person name="Hofmann A."/>
            <person name="Qu J."/>
            <person name="Dugan S."/>
            <person name="Lee S.L."/>
            <person name="Chao H."/>
            <person name="Dinh H."/>
            <person name="Han Y."/>
            <person name="Doddapaneni H.V."/>
            <person name="Worley K.C."/>
            <person name="Muzny D.M."/>
            <person name="Ioannidis P."/>
            <person name="Waterhouse R.M."/>
            <person name="Zdobnov E.M."/>
            <person name="James P.J."/>
            <person name="Bagnall N.H."/>
            <person name="Kotze A.C."/>
            <person name="Gibbs R.A."/>
            <person name="Richards S."/>
            <person name="Batterham P."/>
            <person name="Gasser R.B."/>
        </authorList>
    </citation>
    <scope>NUCLEOTIDE SEQUENCE [LARGE SCALE GENOMIC DNA]</scope>
    <source>
        <strain evidence="4 5">LS</strain>
        <tissue evidence="4">Full body</tissue>
    </source>
</reference>
<organism evidence="4 5">
    <name type="scientific">Lucilia cuprina</name>
    <name type="common">Green bottle fly</name>
    <name type="synonym">Australian sheep blowfly</name>
    <dbReference type="NCBI Taxonomy" id="7375"/>
    <lineage>
        <taxon>Eukaryota</taxon>
        <taxon>Metazoa</taxon>
        <taxon>Ecdysozoa</taxon>
        <taxon>Arthropoda</taxon>
        <taxon>Hexapoda</taxon>
        <taxon>Insecta</taxon>
        <taxon>Pterygota</taxon>
        <taxon>Neoptera</taxon>
        <taxon>Endopterygota</taxon>
        <taxon>Diptera</taxon>
        <taxon>Brachycera</taxon>
        <taxon>Muscomorpha</taxon>
        <taxon>Oestroidea</taxon>
        <taxon>Calliphoridae</taxon>
        <taxon>Luciliinae</taxon>
        <taxon>Lucilia</taxon>
    </lineage>
</organism>
<keyword evidence="5" id="KW-1185">Reference proteome</keyword>
<dbReference type="InterPro" id="IPR014044">
    <property type="entry name" value="CAP_dom"/>
</dbReference>
<accession>A0A0L0C2Y0</accession>
<dbReference type="GO" id="GO:0005576">
    <property type="term" value="C:extracellular region"/>
    <property type="evidence" value="ECO:0007669"/>
    <property type="project" value="UniProtKB-SubCell"/>
</dbReference>
<feature type="domain" description="SCP" evidence="3">
    <location>
        <begin position="181"/>
        <end position="339"/>
    </location>
</feature>
<protein>
    <recommendedName>
        <fullName evidence="3">SCP domain-containing protein</fullName>
    </recommendedName>
</protein>
<dbReference type="SUPFAM" id="SSF55797">
    <property type="entry name" value="PR-1-like"/>
    <property type="match status" value="2"/>
</dbReference>
<dbReference type="AlphaFoldDB" id="A0A0L0C2Y0"/>
<keyword evidence="2" id="KW-0964">Secreted</keyword>
<dbReference type="SMART" id="SM00198">
    <property type="entry name" value="SCP"/>
    <property type="match status" value="1"/>
</dbReference>
<dbReference type="CDD" id="cd05380">
    <property type="entry name" value="CAP_euk"/>
    <property type="match status" value="2"/>
</dbReference>
<comment type="caution">
    <text evidence="4">The sequence shown here is derived from an EMBL/GenBank/DDBJ whole genome shotgun (WGS) entry which is preliminary data.</text>
</comment>
<evidence type="ECO:0000259" key="3">
    <source>
        <dbReference type="SMART" id="SM00198"/>
    </source>
</evidence>
<dbReference type="InterPro" id="IPR001283">
    <property type="entry name" value="CRISP-related"/>
</dbReference>
<dbReference type="OrthoDB" id="414826at2759"/>
<dbReference type="Proteomes" id="UP000037069">
    <property type="component" value="Unassembled WGS sequence"/>
</dbReference>
<comment type="subcellular location">
    <subcellularLocation>
        <location evidence="1">Secreted</location>
    </subcellularLocation>
</comment>
<dbReference type="Gene3D" id="3.40.33.10">
    <property type="entry name" value="CAP"/>
    <property type="match status" value="2"/>
</dbReference>